<organism evidence="1 2">
    <name type="scientific">Archangium gephyra</name>
    <dbReference type="NCBI Taxonomy" id="48"/>
    <lineage>
        <taxon>Bacteria</taxon>
        <taxon>Pseudomonadati</taxon>
        <taxon>Myxococcota</taxon>
        <taxon>Myxococcia</taxon>
        <taxon>Myxococcales</taxon>
        <taxon>Cystobacterineae</taxon>
        <taxon>Archangiaceae</taxon>
        <taxon>Archangium</taxon>
    </lineage>
</organism>
<name>A0A2W5TB36_9BACT</name>
<dbReference type="Proteomes" id="UP000249061">
    <property type="component" value="Unassembled WGS sequence"/>
</dbReference>
<accession>A0A2W5TB36</accession>
<dbReference type="EMBL" id="QFQP01000015">
    <property type="protein sequence ID" value="PZR11127.1"/>
    <property type="molecule type" value="Genomic_DNA"/>
</dbReference>
<dbReference type="AlphaFoldDB" id="A0A2W5TB36"/>
<evidence type="ECO:0000313" key="2">
    <source>
        <dbReference type="Proteomes" id="UP000249061"/>
    </source>
</evidence>
<evidence type="ECO:0000313" key="1">
    <source>
        <dbReference type="EMBL" id="PZR11127.1"/>
    </source>
</evidence>
<comment type="caution">
    <text evidence="1">The sequence shown here is derived from an EMBL/GenBank/DDBJ whole genome shotgun (WGS) entry which is preliminary data.</text>
</comment>
<proteinExistence type="predicted"/>
<reference evidence="1 2" key="1">
    <citation type="submission" date="2017-08" db="EMBL/GenBank/DDBJ databases">
        <title>Infants hospitalized years apart are colonized by the same room-sourced microbial strains.</title>
        <authorList>
            <person name="Brooks B."/>
            <person name="Olm M.R."/>
            <person name="Firek B.A."/>
            <person name="Baker R."/>
            <person name="Thomas B.C."/>
            <person name="Morowitz M.J."/>
            <person name="Banfield J.F."/>
        </authorList>
    </citation>
    <scope>NUCLEOTIDE SEQUENCE [LARGE SCALE GENOMIC DNA]</scope>
    <source>
        <strain evidence="1">S2_003_000_R2_14</strain>
    </source>
</reference>
<protein>
    <submittedName>
        <fullName evidence="1">Uncharacterized protein</fullName>
    </submittedName>
</protein>
<sequence>MSASLLSRLAEALLVAMGFVVPVEAAQRDEVVQGVPRSEAAVELAPATLFPASQRALSS</sequence>
<gene>
    <name evidence="1" type="ORF">DI536_18490</name>
</gene>